<gene>
    <name evidence="2" type="ORF">TPELB_10580</name>
</gene>
<dbReference type="Proteomes" id="UP001477947">
    <property type="component" value="Chromosome"/>
</dbReference>
<organism evidence="2 3">
    <name type="scientific">Terrisporobacter petrolearius</name>
    <dbReference type="NCBI Taxonomy" id="1460447"/>
    <lineage>
        <taxon>Bacteria</taxon>
        <taxon>Bacillati</taxon>
        <taxon>Bacillota</taxon>
        <taxon>Clostridia</taxon>
        <taxon>Peptostreptococcales</taxon>
        <taxon>Peptostreptococcaceae</taxon>
        <taxon>Terrisporobacter</taxon>
    </lineage>
</organism>
<evidence type="ECO:0000313" key="3">
    <source>
        <dbReference type="Proteomes" id="UP001477947"/>
    </source>
</evidence>
<evidence type="ECO:0000256" key="1">
    <source>
        <dbReference type="SAM" id="Phobius"/>
    </source>
</evidence>
<evidence type="ECO:0008006" key="4">
    <source>
        <dbReference type="Google" id="ProtNLM"/>
    </source>
</evidence>
<dbReference type="EMBL" id="CP154622">
    <property type="protein sequence ID" value="XAM40748.1"/>
    <property type="molecule type" value="Genomic_DNA"/>
</dbReference>
<feature type="transmembrane region" description="Helical" evidence="1">
    <location>
        <begin position="106"/>
        <end position="132"/>
    </location>
</feature>
<accession>A0ABZ3FDN7</accession>
<protein>
    <recommendedName>
        <fullName evidence="4">Energy-coupling factor transport system substrate-specific component</fullName>
    </recommendedName>
</protein>
<feature type="transmembrane region" description="Helical" evidence="1">
    <location>
        <begin position="7"/>
        <end position="30"/>
    </location>
</feature>
<evidence type="ECO:0000313" key="2">
    <source>
        <dbReference type="EMBL" id="XAM40748.1"/>
    </source>
</evidence>
<keyword evidence="1" id="KW-1133">Transmembrane helix</keyword>
<name>A0ABZ3FDN7_9FIRM</name>
<reference evidence="2 3" key="1">
    <citation type="submission" date="2024-04" db="EMBL/GenBank/DDBJ databases">
        <title>Isolation and characterization of novel acetogenic strains of the genera Terrisporobacter and Acetoanaerobium.</title>
        <authorList>
            <person name="Boeer T."/>
            <person name="Schueler M.A."/>
            <person name="Lueschen A."/>
            <person name="Eysell L."/>
            <person name="Droege J."/>
            <person name="Heinemann M."/>
            <person name="Engelhardt L."/>
            <person name="Basen M."/>
            <person name="Daniel R."/>
        </authorList>
    </citation>
    <scope>NUCLEOTIDE SEQUENCE [LARGE SCALE GENOMIC DNA]</scope>
    <source>
        <strain evidence="2 3">ELB</strain>
    </source>
</reference>
<sequence length="179" mass="18960">MKLTLKDVIFAAIVAAVMNVISFVTVVAVLGVPIPGIRTIVVAPFYGLLAVVSIKRINKPISLSLISFLCGAPLGFISPAIFLFTFGSGILADIIRSIFLKDTSKVYNLVITAAVYMGAMMIIATIVDILMLRETTLGQVFANPIMQIFGLVSTCALGGIGGFLGSKITKEFKSASIIK</sequence>
<feature type="transmembrane region" description="Helical" evidence="1">
    <location>
        <begin position="36"/>
        <end position="54"/>
    </location>
</feature>
<feature type="transmembrane region" description="Helical" evidence="1">
    <location>
        <begin position="144"/>
        <end position="164"/>
    </location>
</feature>
<dbReference type="RefSeq" id="WP_276631057.1">
    <property type="nucleotide sequence ID" value="NZ_CP154622.1"/>
</dbReference>
<proteinExistence type="predicted"/>
<keyword evidence="1" id="KW-0472">Membrane</keyword>
<feature type="transmembrane region" description="Helical" evidence="1">
    <location>
        <begin position="66"/>
        <end position="86"/>
    </location>
</feature>
<keyword evidence="3" id="KW-1185">Reference proteome</keyword>
<keyword evidence="1" id="KW-0812">Transmembrane</keyword>